<keyword evidence="1" id="KW-1188">Viral release from host cell</keyword>
<feature type="coiled-coil region" evidence="2">
    <location>
        <begin position="853"/>
        <end position="880"/>
    </location>
</feature>
<evidence type="ECO:0000259" key="5">
    <source>
        <dbReference type="Pfam" id="PF10145"/>
    </source>
</evidence>
<organism evidence="6 7">
    <name type="scientific">Hoylesella buccalis DNF00853</name>
    <dbReference type="NCBI Taxonomy" id="1401074"/>
    <lineage>
        <taxon>Bacteria</taxon>
        <taxon>Pseudomonadati</taxon>
        <taxon>Bacteroidota</taxon>
        <taxon>Bacteroidia</taxon>
        <taxon>Bacteroidales</taxon>
        <taxon>Prevotellaceae</taxon>
        <taxon>Hoylesella</taxon>
    </lineage>
</organism>
<name>A0A096AZ22_9BACT</name>
<accession>A0A096AZ22</accession>
<evidence type="ECO:0000313" key="6">
    <source>
        <dbReference type="EMBL" id="KGF35792.1"/>
    </source>
</evidence>
<dbReference type="InterPro" id="IPR010090">
    <property type="entry name" value="Phage_tape_meas"/>
</dbReference>
<comment type="caution">
    <text evidence="6">The sequence shown here is derived from an EMBL/GenBank/DDBJ whole genome shotgun (WGS) entry which is preliminary data.</text>
</comment>
<dbReference type="PANTHER" id="PTHR37813:SF1">
    <property type="entry name" value="FELS-2 PROPHAGE PROTEIN"/>
    <property type="match status" value="1"/>
</dbReference>
<feature type="coiled-coil region" evidence="2">
    <location>
        <begin position="16"/>
        <end position="43"/>
    </location>
</feature>
<protein>
    <recommendedName>
        <fullName evidence="5">Phage tail tape measure protein domain-containing protein</fullName>
    </recommendedName>
</protein>
<feature type="region of interest" description="Disordered" evidence="3">
    <location>
        <begin position="956"/>
        <end position="981"/>
    </location>
</feature>
<evidence type="ECO:0000256" key="4">
    <source>
        <dbReference type="SAM" id="Phobius"/>
    </source>
</evidence>
<feature type="domain" description="Phage tail tape measure protein" evidence="5">
    <location>
        <begin position="358"/>
        <end position="560"/>
    </location>
</feature>
<feature type="coiled-coil region" evidence="2">
    <location>
        <begin position="981"/>
        <end position="1011"/>
    </location>
</feature>
<feature type="coiled-coil region" evidence="2">
    <location>
        <begin position="184"/>
        <end position="218"/>
    </location>
</feature>
<evidence type="ECO:0000256" key="3">
    <source>
        <dbReference type="SAM" id="MobiDB-lite"/>
    </source>
</evidence>
<reference evidence="6 7" key="1">
    <citation type="submission" date="2014-07" db="EMBL/GenBank/DDBJ databases">
        <authorList>
            <person name="McCorrison J."/>
            <person name="Sanka R."/>
            <person name="Torralba M."/>
            <person name="Gillis M."/>
            <person name="Haft D.H."/>
            <person name="Methe B."/>
            <person name="Sutton G."/>
            <person name="Nelson K.E."/>
        </authorList>
    </citation>
    <scope>NUCLEOTIDE SEQUENCE [LARGE SCALE GENOMIC DNA]</scope>
    <source>
        <strain evidence="6 7">DNF00853</strain>
    </source>
</reference>
<evidence type="ECO:0000256" key="2">
    <source>
        <dbReference type="SAM" id="Coils"/>
    </source>
</evidence>
<feature type="coiled-coil region" evidence="2">
    <location>
        <begin position="1206"/>
        <end position="1240"/>
    </location>
</feature>
<proteinExistence type="predicted"/>
<keyword evidence="2" id="KW-0175">Coiled coil</keyword>
<keyword evidence="4" id="KW-0472">Membrane</keyword>
<dbReference type="Proteomes" id="UP000029556">
    <property type="component" value="Unassembled WGS sequence"/>
</dbReference>
<evidence type="ECO:0000256" key="1">
    <source>
        <dbReference type="ARBA" id="ARBA00022612"/>
    </source>
</evidence>
<keyword evidence="4" id="KW-0812">Transmembrane</keyword>
<dbReference type="RefSeq" id="WP_036872142.1">
    <property type="nucleotide sequence ID" value="NZ_JRNN01000035.1"/>
</dbReference>
<sequence length="1605" mass="179682">MARNTQEFETVVRLNAQQAKDELKTMQERLDELKRKKDTLLSGKDYDAKDLRTLNKEIRQQSAAIRAFGSSVQDTIHTLSNLDKASLGELQKSVRNLRRQMANVTNEEEFRQLDALMQKANARILELKGSAGEAATETRRVAEAAKTVNAVLADVNGASLAELRTAAAAIREEMEKTKPDTKAYQAHAENLKKVTNRIQEVNERQKQVNLTIDKYDKEIRQITKDQAVVARENKVIDQTLRNLSGATMRDLEYALQMVNEQLRETSHGTKAFDELAEKSRRLKKQIADVNDQLKAPVQRKGLVSGFIDGLNKNWGAIVQGWAALTGLTQTVRMCTNAFASMEDVMANTRKYTGQTDEQVREMNEDFKKMDTRSSREQLNELAGAAGRLGITSKEGIEEFVDAADKISVALGDDLGDKAVDQIGKLAMAFGEDQRMGLRGAMLATGSAINELAQNSSAQANYLVEFTARVAGIGKQFGLTQTQIMGFGAVLDENMQKDEMAATAFSQLLTKMTTNTKKFANIAGIEVGKFSKMLKEDANGAVLTLLESLKKKGDFQVLAKMFQDMGLDGTRATGVLTTLADKIDLVKKRQQLANDAYRQGKSVIDEFDVQNSTVQANLDKAKKSFHELTIELGEKLLPIAKYGVSTASYTVKALSELINFSTKYWKVLVPLAVAIATYNVALKWNTVIMAKNKVVKMWHIAMDKAHTAIIAAKNAVLAVTSTVYALLTGKISLATAAQTLLNKVVKANPYVAAATAMAALTSVIIAFISKTDKATESQKELNKVNAEAATQCRSEIVELSKLLEVAKDKTISDTARKDAIQKLQEKYPGYLKNLSLENIRSQQTAESVANLTNLIMAQAKARAYLAKVEEIERKKQDVNEEYLESFWGKLWHGFKARVKTSWDTLKRGPGGKPQDYEKEVNKNLKAELASDLKELDKKQRFFMKEYEKKLKEATKLSAQLGGGESPGLEGDNPKGGGGDYISNKELKAQANAERKREALQRKQEALRKKKLKDAIQAQKALTDAELVENYRKYAQGEIDLRTFRKKEKDIKMQSLDEQIRINAAESEEAKALLRKKEELLMKYNDDVRRMSEEEIRYRHDTLALQLQSEYEQKGKSLYQNQEALNEALYQNELDALMERQQLYNKGTQEYLDLQAEIEQREGMHKIENARHYQELLSQLQEEYGEKDVEKQKALAVNRLKWMERYELQQMESLYKGGELKHEEYEQRKTEITTKYAQYRNEVEQQFEWRKSEQNLNDSKGEKFKRRVDRAHKTAVNNAKADYQNNHPDGQSITDYFTSDIVQFSSVMENIRQMEANGVISHQEAMAAMGQATADMVDQMGQKFQQAYEAITPIMSAMSSYYAAQSDYEQKVTQRKYDRMIKHAGKNATLARKLEDKKQKELAKIKTKYARKEANMQVAQAIAQTALGAVSAYASVMRGITAPANLVMAPIAAGLAIAAGAIQIATIKKQQQAQEAGYYEGGFTGGSDYRRKAGIVHQGEFVANHRAVNNPQLLPALRLIDKAQRNNTIGMLTAADVSQSLGTGTTVVSAPTVNVQTDNAELSGVIGKMNETLDRMGALLDGGITANVSMYDFKKEERHWDKLQQNK</sequence>
<dbReference type="EMBL" id="JRNN01000035">
    <property type="protein sequence ID" value="KGF35792.1"/>
    <property type="molecule type" value="Genomic_DNA"/>
</dbReference>
<evidence type="ECO:0000313" key="7">
    <source>
        <dbReference type="Proteomes" id="UP000029556"/>
    </source>
</evidence>
<dbReference type="Pfam" id="PF10145">
    <property type="entry name" value="PhageMin_Tail"/>
    <property type="match status" value="1"/>
</dbReference>
<keyword evidence="4" id="KW-1133">Transmembrane helix</keyword>
<feature type="transmembrane region" description="Helical" evidence="4">
    <location>
        <begin position="704"/>
        <end position="726"/>
    </location>
</feature>
<dbReference type="PANTHER" id="PTHR37813">
    <property type="entry name" value="FELS-2 PROPHAGE PROTEIN"/>
    <property type="match status" value="1"/>
</dbReference>
<gene>
    <name evidence="6" type="ORF">HMPREF2137_03625</name>
</gene>
<feature type="coiled-coil region" evidence="2">
    <location>
        <begin position="1061"/>
        <end position="1092"/>
    </location>
</feature>
<dbReference type="NCBIfam" id="TIGR01760">
    <property type="entry name" value="tape_meas_TP901"/>
    <property type="match status" value="1"/>
</dbReference>
<feature type="transmembrane region" description="Helical" evidence="4">
    <location>
        <begin position="746"/>
        <end position="768"/>
    </location>
</feature>
<dbReference type="OrthoDB" id="840436at2"/>